<comment type="caution">
    <text evidence="1">The sequence shown here is derived from an EMBL/GenBank/DDBJ whole genome shotgun (WGS) entry which is preliminary data.</text>
</comment>
<evidence type="ECO:0000313" key="2">
    <source>
        <dbReference type="Proteomes" id="UP000827872"/>
    </source>
</evidence>
<dbReference type="Proteomes" id="UP000827872">
    <property type="component" value="Linkage Group LG07"/>
</dbReference>
<protein>
    <submittedName>
        <fullName evidence="1">Uncharacterized protein</fullName>
    </submittedName>
</protein>
<reference evidence="1" key="1">
    <citation type="submission" date="2021-08" db="EMBL/GenBank/DDBJ databases">
        <title>The first chromosome-level gecko genome reveals the dynamic sex chromosomes of Neotropical dwarf geckos (Sphaerodactylidae: Sphaerodactylus).</title>
        <authorList>
            <person name="Pinto B.J."/>
            <person name="Keating S.E."/>
            <person name="Gamble T."/>
        </authorList>
    </citation>
    <scope>NUCLEOTIDE SEQUENCE</scope>
    <source>
        <strain evidence="1">TG3544</strain>
    </source>
</reference>
<gene>
    <name evidence="1" type="ORF">K3G42_016969</name>
</gene>
<sequence length="82" mass="9274">MVVPKGEEEQEAFASTGGELEDWRLERESGGDGFHKPFSHRCCIEAPVPVDGGRSKDNHMCKDGKVYTHWEKEKVKSSFCFV</sequence>
<dbReference type="EMBL" id="CM037620">
    <property type="protein sequence ID" value="KAH7994838.1"/>
    <property type="molecule type" value="Genomic_DNA"/>
</dbReference>
<accession>A0ACB8EQM9</accession>
<evidence type="ECO:0000313" key="1">
    <source>
        <dbReference type="EMBL" id="KAH7994838.1"/>
    </source>
</evidence>
<name>A0ACB8EQM9_9SAUR</name>
<organism evidence="1 2">
    <name type="scientific">Sphaerodactylus townsendi</name>
    <dbReference type="NCBI Taxonomy" id="933632"/>
    <lineage>
        <taxon>Eukaryota</taxon>
        <taxon>Metazoa</taxon>
        <taxon>Chordata</taxon>
        <taxon>Craniata</taxon>
        <taxon>Vertebrata</taxon>
        <taxon>Euteleostomi</taxon>
        <taxon>Lepidosauria</taxon>
        <taxon>Squamata</taxon>
        <taxon>Bifurcata</taxon>
        <taxon>Gekkota</taxon>
        <taxon>Sphaerodactylidae</taxon>
        <taxon>Sphaerodactylus</taxon>
    </lineage>
</organism>
<proteinExistence type="predicted"/>
<keyword evidence="2" id="KW-1185">Reference proteome</keyword>